<sequence>MPEDPYAYDPEDDDDDEDLEEDPADYPADHDDGEEEEEPSGDDADEKDEEQDEDDDDDEEEHPVSADSISPPRALRVTAMISFRPQPIEGRRTDYGFVDSIEAEIRRRRAEDIGYGIRDTWIDPRDVAEEEALTTLEEVNTRVTELAAVQEQDTHDIYGVMEDTQGRQTEIF</sequence>
<gene>
    <name evidence="2" type="ORF">Tci_039241</name>
</gene>
<evidence type="ECO:0000256" key="1">
    <source>
        <dbReference type="SAM" id="MobiDB-lite"/>
    </source>
</evidence>
<feature type="compositionally biased region" description="Acidic residues" evidence="1">
    <location>
        <begin position="9"/>
        <end position="24"/>
    </location>
</feature>
<name>A0A6L2LZQ0_TANCI</name>
<comment type="caution">
    <text evidence="2">The sequence shown here is derived from an EMBL/GenBank/DDBJ whole genome shotgun (WGS) entry which is preliminary data.</text>
</comment>
<feature type="compositionally biased region" description="Acidic residues" evidence="1">
    <location>
        <begin position="31"/>
        <end position="61"/>
    </location>
</feature>
<evidence type="ECO:0000313" key="2">
    <source>
        <dbReference type="EMBL" id="GEU67263.1"/>
    </source>
</evidence>
<reference evidence="2" key="1">
    <citation type="journal article" date="2019" name="Sci. Rep.">
        <title>Draft genome of Tanacetum cinerariifolium, the natural source of mosquito coil.</title>
        <authorList>
            <person name="Yamashiro T."/>
            <person name="Shiraishi A."/>
            <person name="Satake H."/>
            <person name="Nakayama K."/>
        </authorList>
    </citation>
    <scope>NUCLEOTIDE SEQUENCE</scope>
</reference>
<dbReference type="EMBL" id="BKCJ010005533">
    <property type="protein sequence ID" value="GEU67263.1"/>
    <property type="molecule type" value="Genomic_DNA"/>
</dbReference>
<dbReference type="AlphaFoldDB" id="A0A6L2LZQ0"/>
<organism evidence="2">
    <name type="scientific">Tanacetum cinerariifolium</name>
    <name type="common">Dalmatian daisy</name>
    <name type="synonym">Chrysanthemum cinerariifolium</name>
    <dbReference type="NCBI Taxonomy" id="118510"/>
    <lineage>
        <taxon>Eukaryota</taxon>
        <taxon>Viridiplantae</taxon>
        <taxon>Streptophyta</taxon>
        <taxon>Embryophyta</taxon>
        <taxon>Tracheophyta</taxon>
        <taxon>Spermatophyta</taxon>
        <taxon>Magnoliopsida</taxon>
        <taxon>eudicotyledons</taxon>
        <taxon>Gunneridae</taxon>
        <taxon>Pentapetalae</taxon>
        <taxon>asterids</taxon>
        <taxon>campanulids</taxon>
        <taxon>Asterales</taxon>
        <taxon>Asteraceae</taxon>
        <taxon>Asteroideae</taxon>
        <taxon>Anthemideae</taxon>
        <taxon>Anthemidinae</taxon>
        <taxon>Tanacetum</taxon>
    </lineage>
</organism>
<accession>A0A6L2LZQ0</accession>
<feature type="region of interest" description="Disordered" evidence="1">
    <location>
        <begin position="1"/>
        <end position="74"/>
    </location>
</feature>
<proteinExistence type="predicted"/>
<protein>
    <submittedName>
        <fullName evidence="2">Uncharacterized protein</fullName>
    </submittedName>
</protein>